<dbReference type="Gene3D" id="3.40.190.10">
    <property type="entry name" value="Periplasmic binding protein-like II"/>
    <property type="match status" value="1"/>
</dbReference>
<name>G9YUZ2_FLAPL</name>
<dbReference type="AlphaFoldDB" id="G9YUZ2"/>
<dbReference type="SUPFAM" id="SSF53850">
    <property type="entry name" value="Periplasmic binding protein-like II"/>
    <property type="match status" value="1"/>
</dbReference>
<dbReference type="Proteomes" id="UP000004459">
    <property type="component" value="Unassembled WGS sequence"/>
</dbReference>
<dbReference type="PIRSF" id="PIRSF002741">
    <property type="entry name" value="MppA"/>
    <property type="match status" value="1"/>
</dbReference>
<dbReference type="PATRIC" id="fig|411475.3.peg.2892"/>
<gene>
    <name evidence="3" type="ORF">HMPREF0372_03357</name>
</gene>
<evidence type="ECO:0000259" key="2">
    <source>
        <dbReference type="Pfam" id="PF00496"/>
    </source>
</evidence>
<dbReference type="Gene3D" id="3.10.105.10">
    <property type="entry name" value="Dipeptide-binding Protein, Domain 3"/>
    <property type="match status" value="1"/>
</dbReference>
<dbReference type="EMBL" id="AGCK01000274">
    <property type="protein sequence ID" value="EHM41344.1"/>
    <property type="molecule type" value="Genomic_DNA"/>
</dbReference>
<comment type="caution">
    <text evidence="3">The sequence shown here is derived from an EMBL/GenBank/DDBJ whole genome shotgun (WGS) entry which is preliminary data.</text>
</comment>
<dbReference type="GO" id="GO:0015833">
    <property type="term" value="P:peptide transport"/>
    <property type="evidence" value="ECO:0007669"/>
    <property type="project" value="TreeGrafter"/>
</dbReference>
<evidence type="ECO:0000313" key="4">
    <source>
        <dbReference type="Proteomes" id="UP000004459"/>
    </source>
</evidence>
<dbReference type="GeneID" id="63971891"/>
<accession>G9YUZ2</accession>
<organism evidence="3 4">
    <name type="scientific">Flavonifractor plautii ATCC 29863</name>
    <dbReference type="NCBI Taxonomy" id="411475"/>
    <lineage>
        <taxon>Bacteria</taxon>
        <taxon>Bacillati</taxon>
        <taxon>Bacillota</taxon>
        <taxon>Clostridia</taxon>
        <taxon>Eubacteriales</taxon>
        <taxon>Oscillospiraceae</taxon>
        <taxon>Flavonifractor</taxon>
    </lineage>
</organism>
<dbReference type="Pfam" id="PF00496">
    <property type="entry name" value="SBP_bac_5"/>
    <property type="match status" value="1"/>
</dbReference>
<dbReference type="InterPro" id="IPR030678">
    <property type="entry name" value="Peptide/Ni-bd"/>
</dbReference>
<protein>
    <submittedName>
        <fullName evidence="3">ABC transporter, substrate-binding protein, family 5</fullName>
    </submittedName>
</protein>
<keyword evidence="1" id="KW-0732">Signal</keyword>
<dbReference type="InterPro" id="IPR000914">
    <property type="entry name" value="SBP_5_dom"/>
</dbReference>
<evidence type="ECO:0000313" key="3">
    <source>
        <dbReference type="EMBL" id="EHM41344.1"/>
    </source>
</evidence>
<dbReference type="InterPro" id="IPR039424">
    <property type="entry name" value="SBP_5"/>
</dbReference>
<dbReference type="HOGENOM" id="CLU_017028_8_7_9"/>
<feature type="domain" description="Solute-binding protein family 5" evidence="2">
    <location>
        <begin position="88"/>
        <end position="466"/>
    </location>
</feature>
<feature type="chain" id="PRO_5038769316" evidence="1">
    <location>
        <begin position="25"/>
        <end position="557"/>
    </location>
</feature>
<dbReference type="PANTHER" id="PTHR30290">
    <property type="entry name" value="PERIPLASMIC BINDING COMPONENT OF ABC TRANSPORTER"/>
    <property type="match status" value="1"/>
</dbReference>
<evidence type="ECO:0000256" key="1">
    <source>
        <dbReference type="SAM" id="SignalP"/>
    </source>
</evidence>
<dbReference type="GO" id="GO:0042597">
    <property type="term" value="C:periplasmic space"/>
    <property type="evidence" value="ECO:0007669"/>
    <property type="project" value="UniProtKB-ARBA"/>
</dbReference>
<dbReference type="RefSeq" id="WP_007493960.1">
    <property type="nucleotide sequence ID" value="NZ_JH417826.1"/>
</dbReference>
<dbReference type="PROSITE" id="PS51257">
    <property type="entry name" value="PROKAR_LIPOPROTEIN"/>
    <property type="match status" value="1"/>
</dbReference>
<dbReference type="GO" id="GO:1904680">
    <property type="term" value="F:peptide transmembrane transporter activity"/>
    <property type="evidence" value="ECO:0007669"/>
    <property type="project" value="TreeGrafter"/>
</dbReference>
<dbReference type="GO" id="GO:0043190">
    <property type="term" value="C:ATP-binding cassette (ABC) transporter complex"/>
    <property type="evidence" value="ECO:0007669"/>
    <property type="project" value="InterPro"/>
</dbReference>
<proteinExistence type="predicted"/>
<feature type="signal peptide" evidence="1">
    <location>
        <begin position="1"/>
        <end position="24"/>
    </location>
</feature>
<reference evidence="3 4" key="1">
    <citation type="submission" date="2011-08" db="EMBL/GenBank/DDBJ databases">
        <authorList>
            <person name="Weinstock G."/>
            <person name="Sodergren E."/>
            <person name="Clifton S."/>
            <person name="Fulton L."/>
            <person name="Fulton B."/>
            <person name="Courtney L."/>
            <person name="Fronick C."/>
            <person name="Harrison M."/>
            <person name="Strong C."/>
            <person name="Farmer C."/>
            <person name="Delahaunty K."/>
            <person name="Markovic C."/>
            <person name="Hall O."/>
            <person name="Minx P."/>
            <person name="Tomlinson C."/>
            <person name="Mitreva M."/>
            <person name="Hou S."/>
            <person name="Chen J."/>
            <person name="Wollam A."/>
            <person name="Pepin K.H."/>
            <person name="Johnson M."/>
            <person name="Bhonagiri V."/>
            <person name="Zhang X."/>
            <person name="Suruliraj S."/>
            <person name="Warren W."/>
            <person name="Chinwalla A."/>
            <person name="Mardis E.R."/>
            <person name="Wilson R.K."/>
        </authorList>
    </citation>
    <scope>NUCLEOTIDE SEQUENCE [LARGE SCALE GENOMIC DNA]</scope>
    <source>
        <strain evidence="3 4">ATCC 29863</strain>
    </source>
</reference>
<sequence length="557" mass="61848">MKQQVLSLFLAGALALSLFGCSGAPGTAGDASPSPAAQAEEEPVTLYIGTTKAPEVMSTMYERDAFGRMNYNSFCAAPFLERDENGVVQPNIMTDWVFSDDLTSLVATFATDQGITWHDGEPLTMDDIEFTFNYLMNVKKSSYIHMLESVERISDTQLKLNFDGPSAFNFINYACMAVFVYPEHIWEGVEDPNEYHEADAAVGCGPYRFVSWDEDAQTMYFDAVEDYFKGELAIQHVVVRTYDSQDALVMALRNGEIDAIYDYSNSLSSTMAPSITGIEDVDPGMSDNPGQYQLVFGFNKQPTGDLAFRKAVRDALDYELLAATIGGENAEIGGVGLVAPPNKGYDSELPRLSQNVETALAILDEAGYVDTNGDGWREMPDGGPMDVLLTAPYSATQKALFDRLSEIIVSNLADVGVKCTIDDQHQSDTDTYRSFIYSGEYEITLGSTSSGVAAYETVFYYYVDKGYGNAWGTYSEPEFVQTYLDMMNSPDYETYNERVKALQEMAAENVIGMPLAWDKCYFPYRTDRFEGWINYPGWGVINNKTWYNVHPIDGTDG</sequence>